<accession>A0A4Y7IH26</accession>
<evidence type="ECO:0000256" key="1">
    <source>
        <dbReference type="SAM" id="MobiDB-lite"/>
    </source>
</evidence>
<reference evidence="2 3" key="1">
    <citation type="journal article" date="2018" name="Science">
        <title>The opium poppy genome and morphinan production.</title>
        <authorList>
            <person name="Guo L."/>
            <person name="Winzer T."/>
            <person name="Yang X."/>
            <person name="Li Y."/>
            <person name="Ning Z."/>
            <person name="He Z."/>
            <person name="Teodor R."/>
            <person name="Lu Y."/>
            <person name="Bowser T.A."/>
            <person name="Graham I.A."/>
            <person name="Ye K."/>
        </authorList>
    </citation>
    <scope>NUCLEOTIDE SEQUENCE [LARGE SCALE GENOMIC DNA]</scope>
    <source>
        <strain evidence="3">cv. HN1</strain>
        <tissue evidence="2">Leaves</tissue>
    </source>
</reference>
<feature type="compositionally biased region" description="Basic residues" evidence="1">
    <location>
        <begin position="1"/>
        <end position="11"/>
    </location>
</feature>
<dbReference type="AlphaFoldDB" id="A0A4Y7IH26"/>
<organism evidence="2 3">
    <name type="scientific">Papaver somniferum</name>
    <name type="common">Opium poppy</name>
    <dbReference type="NCBI Taxonomy" id="3469"/>
    <lineage>
        <taxon>Eukaryota</taxon>
        <taxon>Viridiplantae</taxon>
        <taxon>Streptophyta</taxon>
        <taxon>Embryophyta</taxon>
        <taxon>Tracheophyta</taxon>
        <taxon>Spermatophyta</taxon>
        <taxon>Magnoliopsida</taxon>
        <taxon>Ranunculales</taxon>
        <taxon>Papaveraceae</taxon>
        <taxon>Papaveroideae</taxon>
        <taxon>Papaver</taxon>
    </lineage>
</organism>
<proteinExistence type="predicted"/>
<feature type="compositionally biased region" description="Polar residues" evidence="1">
    <location>
        <begin position="18"/>
        <end position="28"/>
    </location>
</feature>
<dbReference type="Proteomes" id="UP000316621">
    <property type="component" value="Chromosome 1"/>
</dbReference>
<evidence type="ECO:0000313" key="2">
    <source>
        <dbReference type="EMBL" id="RZC46778.1"/>
    </source>
</evidence>
<sequence length="134" mass="15499">MSSSKRQKKTSRQAGEDGQQTTQAQHIVLDSRTQQQQVVFGTTSKSYSDLILRQQVEFGQSSNSSFANVQPKYSKLQASKREPQKKIVSEAKSVAARLRWEKKRQDDREKKEQVERAARLQFEQQLEIEPQVLF</sequence>
<gene>
    <name evidence="2" type="ORF">C5167_039729</name>
</gene>
<name>A0A4Y7IH26_PAPSO</name>
<evidence type="ECO:0000313" key="3">
    <source>
        <dbReference type="Proteomes" id="UP000316621"/>
    </source>
</evidence>
<dbReference type="EMBL" id="CM010715">
    <property type="protein sequence ID" value="RZC46778.1"/>
    <property type="molecule type" value="Genomic_DNA"/>
</dbReference>
<feature type="region of interest" description="Disordered" evidence="1">
    <location>
        <begin position="1"/>
        <end position="28"/>
    </location>
</feature>
<keyword evidence="3" id="KW-1185">Reference proteome</keyword>
<protein>
    <submittedName>
        <fullName evidence="2">Uncharacterized protein</fullName>
    </submittedName>
</protein>
<dbReference type="Gramene" id="RZC46778">
    <property type="protein sequence ID" value="RZC46778"/>
    <property type="gene ID" value="C5167_039729"/>
</dbReference>